<dbReference type="Pfam" id="PF08209">
    <property type="entry name" value="Sgf11"/>
    <property type="match status" value="1"/>
</dbReference>
<protein>
    <recommendedName>
        <fullName evidence="10">SAGA-associated factor 11</fullName>
    </recommendedName>
</protein>
<evidence type="ECO:0000256" key="8">
    <source>
        <dbReference type="ARBA" id="ARBA00023163"/>
    </source>
</evidence>
<evidence type="ECO:0000256" key="9">
    <source>
        <dbReference type="ARBA" id="ARBA00023242"/>
    </source>
</evidence>
<keyword evidence="3" id="KW-0863">Zinc-finger</keyword>
<gene>
    <name evidence="12" type="ORF">EVEC_LOCUS11215</name>
</gene>
<keyword evidence="4" id="KW-0862">Zinc</keyword>
<accession>A0A0N4VM19</accession>
<evidence type="ECO:0000256" key="10">
    <source>
        <dbReference type="RuleBase" id="RU261113"/>
    </source>
</evidence>
<dbReference type="InterPro" id="IPR051078">
    <property type="entry name" value="SGF11"/>
</dbReference>
<keyword evidence="2" id="KW-0479">Metal-binding</keyword>
<evidence type="ECO:0000313" key="13">
    <source>
        <dbReference type="Proteomes" id="UP000274131"/>
    </source>
</evidence>
<keyword evidence="5" id="KW-0156">Chromatin regulator</keyword>
<keyword evidence="7 10" id="KW-0010">Activator</keyword>
<evidence type="ECO:0000256" key="2">
    <source>
        <dbReference type="ARBA" id="ARBA00022723"/>
    </source>
</evidence>
<dbReference type="Proteomes" id="UP000274131">
    <property type="component" value="Unassembled WGS sequence"/>
</dbReference>
<dbReference type="Gene3D" id="3.30.160.60">
    <property type="entry name" value="Classic Zinc Finger"/>
    <property type="match status" value="1"/>
</dbReference>
<dbReference type="WBParaSite" id="EVEC_0001197001-mRNA-1">
    <property type="protein sequence ID" value="EVEC_0001197001-mRNA-1"/>
    <property type="gene ID" value="EVEC_0001197001"/>
</dbReference>
<comment type="subcellular location">
    <subcellularLocation>
        <location evidence="1 10">Nucleus</location>
    </subcellularLocation>
</comment>
<name>A0A0N4VM19_ENTVE</name>
<comment type="subunit">
    <text evidence="10">Component of some SAGA transcription coactivator-HAT complexes.</text>
</comment>
<evidence type="ECO:0000256" key="5">
    <source>
        <dbReference type="ARBA" id="ARBA00022853"/>
    </source>
</evidence>
<dbReference type="GO" id="GO:0008270">
    <property type="term" value="F:zinc ion binding"/>
    <property type="evidence" value="ECO:0007669"/>
    <property type="project" value="UniProtKB-KW"/>
</dbReference>
<feature type="compositionally biased region" description="Basic and acidic residues" evidence="11">
    <location>
        <begin position="135"/>
        <end position="158"/>
    </location>
</feature>
<reference evidence="12 13" key="2">
    <citation type="submission" date="2018-10" db="EMBL/GenBank/DDBJ databases">
        <authorList>
            <consortium name="Pathogen Informatics"/>
        </authorList>
    </citation>
    <scope>NUCLEOTIDE SEQUENCE [LARGE SCALE GENOMIC DNA]</scope>
</reference>
<sequence>MDDIANVPEDVQITSENIDEVAESFYEYIFEAMLLYPVFKIHRVAKLTKSAAVLRPIEESSSVNSDVDIFGTPRNFLKQPKNMEVYCDECNRSIAASRFAPHLEKCMGMGRNSSRIARRRLANYVSLKGSSSTGRLRESEGRDSDLDHSDEDSRHTIADDDDDWASSRKSKRARKSRSRGKPRSRQRQSLEKVDPEDPSVASFT</sequence>
<dbReference type="FunFam" id="3.30.160.60:FF:000118">
    <property type="entry name" value="Ataxin-7-like protein 3"/>
    <property type="match status" value="1"/>
</dbReference>
<dbReference type="OrthoDB" id="21557at2759"/>
<dbReference type="STRING" id="51028.A0A0N4VM19"/>
<keyword evidence="8" id="KW-0804">Transcription</keyword>
<dbReference type="EMBL" id="UXUI01011723">
    <property type="protein sequence ID" value="VDD96464.1"/>
    <property type="molecule type" value="Genomic_DNA"/>
</dbReference>
<evidence type="ECO:0000256" key="3">
    <source>
        <dbReference type="ARBA" id="ARBA00022771"/>
    </source>
</evidence>
<proteinExistence type="inferred from homology"/>
<dbReference type="GO" id="GO:0071819">
    <property type="term" value="C:DUBm complex"/>
    <property type="evidence" value="ECO:0007669"/>
    <property type="project" value="UniProtKB-ARBA"/>
</dbReference>
<evidence type="ECO:0000313" key="12">
    <source>
        <dbReference type="EMBL" id="VDD96464.1"/>
    </source>
</evidence>
<dbReference type="GO" id="GO:0006357">
    <property type="term" value="P:regulation of transcription by RNA polymerase II"/>
    <property type="evidence" value="ECO:0007669"/>
    <property type="project" value="TreeGrafter"/>
</dbReference>
<keyword evidence="13" id="KW-1185">Reference proteome</keyword>
<dbReference type="GO" id="GO:0003713">
    <property type="term" value="F:transcription coactivator activity"/>
    <property type="evidence" value="ECO:0007669"/>
    <property type="project" value="TreeGrafter"/>
</dbReference>
<keyword evidence="6" id="KW-0805">Transcription regulation</keyword>
<organism evidence="14">
    <name type="scientific">Enterobius vermicularis</name>
    <name type="common">Human pinworm</name>
    <dbReference type="NCBI Taxonomy" id="51028"/>
    <lineage>
        <taxon>Eukaryota</taxon>
        <taxon>Metazoa</taxon>
        <taxon>Ecdysozoa</taxon>
        <taxon>Nematoda</taxon>
        <taxon>Chromadorea</taxon>
        <taxon>Rhabditida</taxon>
        <taxon>Spirurina</taxon>
        <taxon>Oxyuridomorpha</taxon>
        <taxon>Oxyuroidea</taxon>
        <taxon>Oxyuridae</taxon>
        <taxon>Enterobius</taxon>
    </lineage>
</organism>
<dbReference type="AlphaFoldDB" id="A0A0N4VM19"/>
<evidence type="ECO:0000256" key="11">
    <source>
        <dbReference type="SAM" id="MobiDB-lite"/>
    </source>
</evidence>
<dbReference type="GO" id="GO:0000124">
    <property type="term" value="C:SAGA complex"/>
    <property type="evidence" value="ECO:0007669"/>
    <property type="project" value="TreeGrafter"/>
</dbReference>
<keyword evidence="9" id="KW-0539">Nucleus</keyword>
<feature type="compositionally biased region" description="Basic residues" evidence="11">
    <location>
        <begin position="168"/>
        <end position="186"/>
    </location>
</feature>
<evidence type="ECO:0000256" key="7">
    <source>
        <dbReference type="ARBA" id="ARBA00023159"/>
    </source>
</evidence>
<evidence type="ECO:0000256" key="4">
    <source>
        <dbReference type="ARBA" id="ARBA00022833"/>
    </source>
</evidence>
<reference evidence="14" key="1">
    <citation type="submission" date="2017-02" db="UniProtKB">
        <authorList>
            <consortium name="WormBaseParasite"/>
        </authorList>
    </citation>
    <scope>IDENTIFICATION</scope>
</reference>
<feature type="region of interest" description="Disordered" evidence="11">
    <location>
        <begin position="130"/>
        <end position="204"/>
    </location>
</feature>
<dbReference type="PANTHER" id="PTHR46367:SF1">
    <property type="entry name" value="ATAXIN-7-LIKE PROTEIN 3"/>
    <property type="match status" value="1"/>
</dbReference>
<evidence type="ECO:0000256" key="1">
    <source>
        <dbReference type="ARBA" id="ARBA00004123"/>
    </source>
</evidence>
<evidence type="ECO:0000256" key="6">
    <source>
        <dbReference type="ARBA" id="ARBA00023015"/>
    </source>
</evidence>
<dbReference type="InterPro" id="IPR013246">
    <property type="entry name" value="SAGA_su_Sgf11"/>
</dbReference>
<comment type="similarity">
    <text evidence="10">Belongs to the SGF11 family.</text>
</comment>
<evidence type="ECO:0000313" key="14">
    <source>
        <dbReference type="WBParaSite" id="EVEC_0001197001-mRNA-1"/>
    </source>
</evidence>
<comment type="function">
    <text evidence="10">Component of the transcription regulatory histone acetylation (HAT) complex SAGA, a multiprotein complex that activates transcription by remodeling chromatin and mediating histone acetylation and deubiquitination. Within the SAGA complex, participates in a subcomplex that specifically deubiquitinates histone H2B. The SAGA complex is recruited to specific gene promoters by activators, where it is required for transcription.</text>
</comment>
<dbReference type="GO" id="GO:0006325">
    <property type="term" value="P:chromatin organization"/>
    <property type="evidence" value="ECO:0007669"/>
    <property type="project" value="UniProtKB-KW"/>
</dbReference>
<dbReference type="PANTHER" id="PTHR46367">
    <property type="entry name" value="ATAXIN-7-LIKE PROTEIN 3"/>
    <property type="match status" value="1"/>
</dbReference>